<evidence type="ECO:0000313" key="2">
    <source>
        <dbReference type="EMBL" id="KAJ1358327.1"/>
    </source>
</evidence>
<proteinExistence type="predicted"/>
<organism evidence="2 3">
    <name type="scientific">Parelaphostrongylus tenuis</name>
    <name type="common">Meningeal worm</name>
    <dbReference type="NCBI Taxonomy" id="148309"/>
    <lineage>
        <taxon>Eukaryota</taxon>
        <taxon>Metazoa</taxon>
        <taxon>Ecdysozoa</taxon>
        <taxon>Nematoda</taxon>
        <taxon>Chromadorea</taxon>
        <taxon>Rhabditida</taxon>
        <taxon>Rhabditina</taxon>
        <taxon>Rhabditomorpha</taxon>
        <taxon>Strongyloidea</taxon>
        <taxon>Metastrongylidae</taxon>
        <taxon>Parelaphostrongylus</taxon>
    </lineage>
</organism>
<name>A0AAD5N018_PARTN</name>
<feature type="region of interest" description="Disordered" evidence="1">
    <location>
        <begin position="471"/>
        <end position="498"/>
    </location>
</feature>
<feature type="region of interest" description="Disordered" evidence="1">
    <location>
        <begin position="529"/>
        <end position="560"/>
    </location>
</feature>
<evidence type="ECO:0000313" key="3">
    <source>
        <dbReference type="Proteomes" id="UP001196413"/>
    </source>
</evidence>
<feature type="region of interest" description="Disordered" evidence="1">
    <location>
        <begin position="61"/>
        <end position="102"/>
    </location>
</feature>
<protein>
    <submittedName>
        <fullName evidence="2">Uncharacterized protein</fullName>
    </submittedName>
</protein>
<feature type="compositionally biased region" description="Polar residues" evidence="1">
    <location>
        <begin position="539"/>
        <end position="548"/>
    </location>
</feature>
<feature type="region of interest" description="Disordered" evidence="1">
    <location>
        <begin position="387"/>
        <end position="412"/>
    </location>
</feature>
<dbReference type="Proteomes" id="UP001196413">
    <property type="component" value="Unassembled WGS sequence"/>
</dbReference>
<gene>
    <name evidence="2" type="ORF">KIN20_016734</name>
</gene>
<comment type="caution">
    <text evidence="2">The sequence shown here is derived from an EMBL/GenBank/DDBJ whole genome shotgun (WGS) entry which is preliminary data.</text>
</comment>
<reference evidence="2" key="1">
    <citation type="submission" date="2021-06" db="EMBL/GenBank/DDBJ databases">
        <title>Parelaphostrongylus tenuis whole genome reference sequence.</title>
        <authorList>
            <person name="Garwood T.J."/>
            <person name="Larsen P.A."/>
            <person name="Fountain-Jones N.M."/>
            <person name="Garbe J.R."/>
            <person name="Macchietto M.G."/>
            <person name="Kania S.A."/>
            <person name="Gerhold R.W."/>
            <person name="Richards J.E."/>
            <person name="Wolf T.M."/>
        </authorList>
    </citation>
    <scope>NUCLEOTIDE SEQUENCE</scope>
    <source>
        <strain evidence="2">MNPRO001-30</strain>
        <tissue evidence="2">Meninges</tissue>
    </source>
</reference>
<feature type="compositionally biased region" description="Basic residues" evidence="1">
    <location>
        <begin position="401"/>
        <end position="411"/>
    </location>
</feature>
<feature type="compositionally biased region" description="Polar residues" evidence="1">
    <location>
        <begin position="471"/>
        <end position="481"/>
    </location>
</feature>
<keyword evidence="3" id="KW-1185">Reference proteome</keyword>
<feature type="region of interest" description="Disordered" evidence="1">
    <location>
        <begin position="274"/>
        <end position="315"/>
    </location>
</feature>
<dbReference type="AlphaFoldDB" id="A0AAD5N018"/>
<dbReference type="EMBL" id="JAHQIW010003360">
    <property type="protein sequence ID" value="KAJ1358327.1"/>
    <property type="molecule type" value="Genomic_DNA"/>
</dbReference>
<accession>A0AAD5N018</accession>
<sequence length="880" mass="99180">MLVVDTSTNPNHLLCRRRTRSEPCRKRKSLQFARFESLRGAKAVRRDWRRPIRVDVVSIPSSAESDRRQRKPKREQARRRWEVQLSPSSSSSSTSTSLYMASKAPPPLVVERHFSCSTSDASSEQSTSTELAIAAESTNESNFALLISGMSYGQRKGYENLPALNLEDSSVAQRKIPSTVLDRLHLELVHLPDNSTKDYFRNVSYSTDMENFARENHLNSFMDPFEEERRLSRTEVWVESTSPGFPSDHEEADATCAVSLDECLGTRETKILELPEKSISSSPPCNTTTSTTGIDEDSSPAPQAHNNDDLPPDMKVPKIELSQMDSTTTSEKSETNSYVSSDLDKTSIVKMKFNCNLHRAREDAKKEVDMNAFDRFWRYHYKKNDSTDNTTFTGSNESKRKNGGRNRHRGHSPTIDRVVMYYTTDRRPSSTPSLLFPLYSSEPPTQRSDQSEAGAHLFVQSAKHMMVVRQDPSTSKPTGNNVKLHVKPSSPRISEISSNSDELIGSGQFFRLSEISGSDSDHGGIVIESNEGGPAGVHQPTTSSQATGISLKDKSTSTADLNPPFLDINYSEGRGLENTYKRMVRDKSTSTSPSLDHIEFHWKKAMQDQSTSMPSSSLSQSSVPAVVLDDAPETDVSLPDFRDQLSDLETSSTEDLLAIDTRPSSCNRKSVTFLDTIDAEIIPQDYPLRSPSPDPQNITVKPILKKEDKRRESMRRLLDYVAERLYKDLLMLVEERDRSIHALELTSTDQEANMLSVHSTIFQQKYRGKLLENKFTLDQKIEQVWSKLKDMAVDGAAGQFVNGVRHSSELTLNVKRRLHGRRESVPVTTQKPRNEFEMACDFSRRLSLMRSQMVRRDSESFEDNRSMEELMGAISRMMSG</sequence>
<feature type="compositionally biased region" description="Low complexity" evidence="1">
    <location>
        <begin position="278"/>
        <end position="292"/>
    </location>
</feature>
<evidence type="ECO:0000256" key="1">
    <source>
        <dbReference type="SAM" id="MobiDB-lite"/>
    </source>
</evidence>
<feature type="compositionally biased region" description="Polar residues" evidence="1">
    <location>
        <begin position="387"/>
        <end position="396"/>
    </location>
</feature>
<feature type="compositionally biased region" description="Low complexity" evidence="1">
    <location>
        <begin position="86"/>
        <end position="97"/>
    </location>
</feature>
<feature type="compositionally biased region" description="Low complexity" evidence="1">
    <location>
        <begin position="488"/>
        <end position="498"/>
    </location>
</feature>